<comment type="caution">
    <text evidence="1">The sequence shown here is derived from an EMBL/GenBank/DDBJ whole genome shotgun (WGS) entry which is preliminary data.</text>
</comment>
<gene>
    <name evidence="1" type="ORF">HMPREF0542_12240</name>
</gene>
<dbReference type="EMBL" id="ACGS02000057">
    <property type="protein sequence ID" value="EFZ33644.1"/>
    <property type="molecule type" value="Genomic_DNA"/>
</dbReference>
<evidence type="ECO:0000313" key="1">
    <source>
        <dbReference type="EMBL" id="EFZ33644.1"/>
    </source>
</evidence>
<proteinExistence type="predicted"/>
<dbReference type="Proteomes" id="UP000004099">
    <property type="component" value="Unassembled WGS sequence"/>
</dbReference>
<dbReference type="HOGENOM" id="CLU_2700162_0_0_9"/>
<name>E7FTL2_9LACO</name>
<sequence length="73" mass="8298">MESAVEHFLNFGEFCSTFEAARPKFRQAGRQKRGISPVFCLLLVPRTPIQTYCRDSAKARDFETMFDAGDSAF</sequence>
<dbReference type="AlphaFoldDB" id="E7FTL2"/>
<reference evidence="1 2" key="1">
    <citation type="submission" date="2011-01" db="EMBL/GenBank/DDBJ databases">
        <authorList>
            <person name="Muzny D."/>
            <person name="Qin X."/>
            <person name="Buhay C."/>
            <person name="Dugan-Rocha S."/>
            <person name="Ding Y."/>
            <person name="Chen G."/>
            <person name="Hawes A."/>
            <person name="Holder M."/>
            <person name="Jhangiani S."/>
            <person name="Johnson A."/>
            <person name="Khan Z."/>
            <person name="Li Z."/>
            <person name="Liu W."/>
            <person name="Liu X."/>
            <person name="Perez L."/>
            <person name="Shen H."/>
            <person name="Wang Q."/>
            <person name="Watt J."/>
            <person name="Xi L."/>
            <person name="Xin Y."/>
            <person name="Zhou J."/>
            <person name="Deng J."/>
            <person name="Jiang H."/>
            <person name="Liu Y."/>
            <person name="Qu J."/>
            <person name="Song X.-Z."/>
            <person name="Zhang L."/>
            <person name="Villasana D."/>
            <person name="Johnson A."/>
            <person name="Liu J."/>
            <person name="Liyanage D."/>
            <person name="Lorensuhewa L."/>
            <person name="Robinson T."/>
            <person name="Song A."/>
            <person name="Song B.-B."/>
            <person name="Dinh H."/>
            <person name="Thornton R."/>
            <person name="Coyle M."/>
            <person name="Francisco L."/>
            <person name="Jackson L."/>
            <person name="Javaid M."/>
            <person name="Korchina V."/>
            <person name="Kovar C."/>
            <person name="Mata R."/>
            <person name="Mathew T."/>
            <person name="Ngo R."/>
            <person name="Nguyen L."/>
            <person name="Nguyen N."/>
            <person name="Okwuonu G."/>
            <person name="Ongeri F."/>
            <person name="Pham C."/>
            <person name="Simmons D."/>
            <person name="Wilczek-Boney K."/>
            <person name="Hale W."/>
            <person name="Jakkamsetti A."/>
            <person name="Pham P."/>
            <person name="Ruth R."/>
            <person name="San Lucas F."/>
            <person name="Warren J."/>
            <person name="Zhang J."/>
            <person name="Zhao Z."/>
            <person name="Zhou C."/>
            <person name="Zhu D."/>
            <person name="Lee S."/>
            <person name="Bess C."/>
            <person name="Blankenburg K."/>
            <person name="Forbes L."/>
            <person name="Fu Q."/>
            <person name="Gubbala S."/>
            <person name="Hirani K."/>
            <person name="Jayaseelan J.C."/>
            <person name="Lara F."/>
            <person name="Munidasa M."/>
            <person name="Palculict T."/>
            <person name="Patil S."/>
            <person name="Pu L.-L."/>
            <person name="Saada N."/>
            <person name="Tang L."/>
            <person name="Weissenberger G."/>
            <person name="Zhu Y."/>
            <person name="Hemphill L."/>
            <person name="Shang Y."/>
            <person name="Youmans B."/>
            <person name="Ayvaz T."/>
            <person name="Ross M."/>
            <person name="Santibanez J."/>
            <person name="Aqrawi P."/>
            <person name="Gross S."/>
            <person name="Joshi V."/>
            <person name="Fowler G."/>
            <person name="Nazareth L."/>
            <person name="Reid J."/>
            <person name="Worley K."/>
            <person name="Petrosino J."/>
            <person name="Highlander S."/>
            <person name="Gibbs R."/>
        </authorList>
    </citation>
    <scope>NUCLEOTIDE SEQUENCE [LARGE SCALE GENOMIC DNA]</scope>
    <source>
        <strain evidence="1 2">ATCC 25644</strain>
    </source>
</reference>
<accession>E7FTL2</accession>
<evidence type="ECO:0000313" key="2">
    <source>
        <dbReference type="Proteomes" id="UP000004099"/>
    </source>
</evidence>
<protein>
    <submittedName>
        <fullName evidence="1">Uncharacterized protein</fullName>
    </submittedName>
</protein>
<organism evidence="1 2">
    <name type="scientific">Ligilactobacillus ruminis ATCC 25644</name>
    <dbReference type="NCBI Taxonomy" id="525362"/>
    <lineage>
        <taxon>Bacteria</taxon>
        <taxon>Bacillati</taxon>
        <taxon>Bacillota</taxon>
        <taxon>Bacilli</taxon>
        <taxon>Lactobacillales</taxon>
        <taxon>Lactobacillaceae</taxon>
        <taxon>Ligilactobacillus</taxon>
    </lineage>
</organism>